<dbReference type="InterPro" id="IPR001633">
    <property type="entry name" value="EAL_dom"/>
</dbReference>
<evidence type="ECO:0000256" key="9">
    <source>
        <dbReference type="ARBA" id="ARBA00034290"/>
    </source>
</evidence>
<evidence type="ECO:0000256" key="11">
    <source>
        <dbReference type="SAM" id="Phobius"/>
    </source>
</evidence>
<reference evidence="13" key="1">
    <citation type="submission" date="2020-12" db="EMBL/GenBank/DDBJ databases">
        <title>Methylobrevis albus sp. nov., isolated from fresh water lack sediment.</title>
        <authorList>
            <person name="Zou Q."/>
        </authorList>
    </citation>
    <scope>NUCLEOTIDE SEQUENCE</scope>
    <source>
        <strain evidence="13">L22</strain>
    </source>
</reference>
<dbReference type="AlphaFoldDB" id="A0A931HZG6"/>
<evidence type="ECO:0000256" key="6">
    <source>
        <dbReference type="ARBA" id="ARBA00022801"/>
    </source>
</evidence>
<evidence type="ECO:0000313" key="13">
    <source>
        <dbReference type="EMBL" id="MBH0236599.1"/>
    </source>
</evidence>
<evidence type="ECO:0000256" key="1">
    <source>
        <dbReference type="ARBA" id="ARBA00004651"/>
    </source>
</evidence>
<evidence type="ECO:0000259" key="12">
    <source>
        <dbReference type="PROSITE" id="PS50883"/>
    </source>
</evidence>
<feature type="region of interest" description="Disordered" evidence="10">
    <location>
        <begin position="531"/>
        <end position="559"/>
    </location>
</feature>
<protein>
    <recommendedName>
        <fullName evidence="2">cyclic-guanylate-specific phosphodiesterase</fullName>
        <ecNumber evidence="2">3.1.4.52</ecNumber>
    </recommendedName>
</protein>
<keyword evidence="4" id="KW-0973">c-di-GMP</keyword>
<evidence type="ECO:0000256" key="4">
    <source>
        <dbReference type="ARBA" id="ARBA00022636"/>
    </source>
</evidence>
<dbReference type="Pfam" id="PF12792">
    <property type="entry name" value="CSS-motif"/>
    <property type="match status" value="1"/>
</dbReference>
<dbReference type="Pfam" id="PF00563">
    <property type="entry name" value="EAL"/>
    <property type="match status" value="1"/>
</dbReference>
<comment type="catalytic activity">
    <reaction evidence="9">
        <text>3',3'-c-di-GMP + H2O = 5'-phosphoguanylyl(3'-&gt;5')guanosine + H(+)</text>
        <dbReference type="Rhea" id="RHEA:24902"/>
        <dbReference type="ChEBI" id="CHEBI:15377"/>
        <dbReference type="ChEBI" id="CHEBI:15378"/>
        <dbReference type="ChEBI" id="CHEBI:58754"/>
        <dbReference type="ChEBI" id="CHEBI:58805"/>
        <dbReference type="EC" id="3.1.4.52"/>
    </reaction>
</comment>
<organism evidence="13 14">
    <name type="scientific">Methylobrevis albus</name>
    <dbReference type="NCBI Taxonomy" id="2793297"/>
    <lineage>
        <taxon>Bacteria</taxon>
        <taxon>Pseudomonadati</taxon>
        <taxon>Pseudomonadota</taxon>
        <taxon>Alphaproteobacteria</taxon>
        <taxon>Hyphomicrobiales</taxon>
        <taxon>Pleomorphomonadaceae</taxon>
        <taxon>Methylobrevis</taxon>
    </lineage>
</organism>
<dbReference type="EMBL" id="JADZLT010000039">
    <property type="protein sequence ID" value="MBH0236599.1"/>
    <property type="molecule type" value="Genomic_DNA"/>
</dbReference>
<gene>
    <name evidence="13" type="ORF">I5731_02075</name>
</gene>
<dbReference type="InterPro" id="IPR024744">
    <property type="entry name" value="CSS-motif_dom"/>
</dbReference>
<evidence type="ECO:0000313" key="14">
    <source>
        <dbReference type="Proteomes" id="UP000631694"/>
    </source>
</evidence>
<keyword evidence="5 11" id="KW-0812">Transmembrane</keyword>
<evidence type="ECO:0000256" key="10">
    <source>
        <dbReference type="SAM" id="MobiDB-lite"/>
    </source>
</evidence>
<comment type="caution">
    <text evidence="13">The sequence shown here is derived from an EMBL/GenBank/DDBJ whole genome shotgun (WGS) entry which is preliminary data.</text>
</comment>
<keyword evidence="14" id="KW-1185">Reference proteome</keyword>
<dbReference type="Gene3D" id="3.20.20.450">
    <property type="entry name" value="EAL domain"/>
    <property type="match status" value="1"/>
</dbReference>
<dbReference type="CDD" id="cd01948">
    <property type="entry name" value="EAL"/>
    <property type="match status" value="1"/>
</dbReference>
<evidence type="ECO:0000256" key="5">
    <source>
        <dbReference type="ARBA" id="ARBA00022692"/>
    </source>
</evidence>
<evidence type="ECO:0000256" key="8">
    <source>
        <dbReference type="ARBA" id="ARBA00023136"/>
    </source>
</evidence>
<evidence type="ECO:0000256" key="3">
    <source>
        <dbReference type="ARBA" id="ARBA00022475"/>
    </source>
</evidence>
<keyword evidence="6" id="KW-0378">Hydrolase</keyword>
<comment type="subcellular location">
    <subcellularLocation>
        <location evidence="1">Cell membrane</location>
        <topology evidence="1">Multi-pass membrane protein</topology>
    </subcellularLocation>
</comment>
<feature type="transmembrane region" description="Helical" evidence="11">
    <location>
        <begin position="240"/>
        <end position="260"/>
    </location>
</feature>
<dbReference type="PANTHER" id="PTHR33121:SF79">
    <property type="entry name" value="CYCLIC DI-GMP PHOSPHODIESTERASE PDED-RELATED"/>
    <property type="match status" value="1"/>
</dbReference>
<keyword evidence="8 11" id="KW-0472">Membrane</keyword>
<accession>A0A931HZG6</accession>
<keyword evidence="7 11" id="KW-1133">Transmembrane helix</keyword>
<feature type="domain" description="EAL" evidence="12">
    <location>
        <begin position="264"/>
        <end position="517"/>
    </location>
</feature>
<sequence>MFTRLQPLLVIAVASIGAIAPALLGHGLLMFDARSRAEAENATIAAEMVNRAETAIANAIDVTARLSAAGLSDCNAFGLAAMRNELFRNYTIRSIGVLDGTDSFACSHYGRQENFGITNPVTVAEDISIVVVEASNLADRTLLVRRETHNGALLGVLLTPQAVAVDILPRVSRDHTVAELRFTDDTLIATIPSPASGDSRAVSPVDDAISSSACSSPYGFCVTVMSPFAVTWASYRNLQIVAALGSVLCAVLAMVGASLFQRRFASLDVRIRRALKSGAFEPHYQPIVDIRTGRIAGCEVLMRWRRPDGVLIPPSEFIDKAEATGLILPMTDQIMRRAAEELRDVCAANPEFRLAFNLVDSHFDSFKIVTTIETIFDRLAIPLHHVSVEVTERRPLKNVERARIVIRRLQSIGVKVALDDVGTGHSGLAHLQQLGVDTIKIDKFFIDVIAKDGSGSPFVESLVSIAHRLGMDVVAEGVETYDQLLYLRERGVQKAQGYLFGRPVPKSEFIALMERAAGPVIDEAARSDASVAGEARLRRGPAAVPATARPESSRTAVAS</sequence>
<dbReference type="PROSITE" id="PS50883">
    <property type="entry name" value="EAL"/>
    <property type="match status" value="1"/>
</dbReference>
<dbReference type="InterPro" id="IPR035919">
    <property type="entry name" value="EAL_sf"/>
</dbReference>
<proteinExistence type="predicted"/>
<dbReference type="SMART" id="SM00052">
    <property type="entry name" value="EAL"/>
    <property type="match status" value="1"/>
</dbReference>
<evidence type="ECO:0000256" key="2">
    <source>
        <dbReference type="ARBA" id="ARBA00012282"/>
    </source>
</evidence>
<name>A0A931HZG6_9HYPH</name>
<keyword evidence="3" id="KW-1003">Cell membrane</keyword>
<evidence type="ECO:0000256" key="7">
    <source>
        <dbReference type="ARBA" id="ARBA00022989"/>
    </source>
</evidence>
<dbReference type="PANTHER" id="PTHR33121">
    <property type="entry name" value="CYCLIC DI-GMP PHOSPHODIESTERASE PDEF"/>
    <property type="match status" value="1"/>
</dbReference>
<dbReference type="RefSeq" id="WP_197309696.1">
    <property type="nucleotide sequence ID" value="NZ_JADZLT010000039.1"/>
</dbReference>
<dbReference type="EC" id="3.1.4.52" evidence="2"/>
<dbReference type="Proteomes" id="UP000631694">
    <property type="component" value="Unassembled WGS sequence"/>
</dbReference>
<dbReference type="GO" id="GO:0071111">
    <property type="term" value="F:cyclic-guanylate-specific phosphodiesterase activity"/>
    <property type="evidence" value="ECO:0007669"/>
    <property type="project" value="UniProtKB-EC"/>
</dbReference>
<dbReference type="InterPro" id="IPR050706">
    <property type="entry name" value="Cyclic-di-GMP_PDE-like"/>
</dbReference>
<dbReference type="GO" id="GO:0005886">
    <property type="term" value="C:plasma membrane"/>
    <property type="evidence" value="ECO:0007669"/>
    <property type="project" value="UniProtKB-SubCell"/>
</dbReference>
<dbReference type="SUPFAM" id="SSF141868">
    <property type="entry name" value="EAL domain-like"/>
    <property type="match status" value="1"/>
</dbReference>